<feature type="compositionally biased region" description="Low complexity" evidence="1">
    <location>
        <begin position="136"/>
        <end position="152"/>
    </location>
</feature>
<feature type="region of interest" description="Disordered" evidence="1">
    <location>
        <begin position="504"/>
        <end position="760"/>
    </location>
</feature>
<feature type="compositionally biased region" description="Acidic residues" evidence="1">
    <location>
        <begin position="566"/>
        <end position="578"/>
    </location>
</feature>
<reference evidence="2 3" key="1">
    <citation type="journal article" date="2015" name="Genome Biol. Evol.">
        <title>Comparative Genomics of a Bacterivorous Green Alga Reveals Evolutionary Causalities and Consequences of Phago-Mixotrophic Mode of Nutrition.</title>
        <authorList>
            <person name="Burns J.A."/>
            <person name="Paasch A."/>
            <person name="Narechania A."/>
            <person name="Kim E."/>
        </authorList>
    </citation>
    <scope>NUCLEOTIDE SEQUENCE [LARGE SCALE GENOMIC DNA]</scope>
    <source>
        <strain evidence="2 3">PLY_AMNH</strain>
    </source>
</reference>
<feature type="region of interest" description="Disordered" evidence="1">
    <location>
        <begin position="1"/>
        <end position="38"/>
    </location>
</feature>
<sequence length="760" mass="81318">MQNQQGFPAPAPGQFVQQQYSQMQAQGYNEASGHYPPAQFQEQYYDPQAYQQKQLIEQQIQQQIQQQQQQQQQPQQHQQYPNSWGYTGSMSAEQPVSHNVHAALETQYPPYPPPPLDQVLPTDGSFQGQPPPPPTQNQQQQHQQPFPQQTMPGMPPPATGQPPPPMYSPLPGQPPPPPGQPPGGTNMPIPGQPPPPVGQPPPPPLGQLPPPVGQPPPPLGQPPPPLGQPGMAHLGSQAGVVVEGASPMQHAQLSIGGPTGNMLCEGSSGASNLLPPPPSSLDPQATAYQFSQGQEAQQQQYGQQQYDHAAYQAYMQQQQQQQQQGVPGTLEYNNQYQQYHAQPPWPQQPGYGVSQYGDPSAAAQYQGMPAVGGAGYMGYPAAQAAAPAQEPKKKALPAWLTADLARRASKDSVGGGSAMEEEDEDSATPSWKKELEKEEKEPQRVRLQASDSEEDDEEEEENSGTMSEKEKMQLLSEMKNMLTNVLTKVTDSMFREIATEVYKETEEAEKAEKEKPGSPPEAAHEGEVQGTLGDTLQAAGSEEESDVDEPGGKATGMIGLAGYGSDSDDDGNETDEPEPPAAAAEPPVDSKVRDSPAASTVPSASPASVPADEAPVPARAEVPQERAAKCASDSAEGASDTPPLSPEPGDPPRPAPEEPKHDKPAGKAAEKRVKRWDAPYQKRPKEGEKAGVGAPGSGAAVKDSKDTAPEPEPKRPGELLQCTEAQHLRRNSTLREGNASWRSPLALQARKCGGSGWQLA</sequence>
<evidence type="ECO:0000256" key="1">
    <source>
        <dbReference type="SAM" id="MobiDB-lite"/>
    </source>
</evidence>
<feature type="compositionally biased region" description="Low complexity" evidence="1">
    <location>
        <begin position="595"/>
        <end position="618"/>
    </location>
</feature>
<feature type="compositionally biased region" description="Pro residues" evidence="1">
    <location>
        <begin position="190"/>
        <end position="227"/>
    </location>
</feature>
<feature type="compositionally biased region" description="Basic and acidic residues" evidence="1">
    <location>
        <begin position="431"/>
        <end position="444"/>
    </location>
</feature>
<evidence type="ECO:0000313" key="3">
    <source>
        <dbReference type="Proteomes" id="UP001190700"/>
    </source>
</evidence>
<dbReference type="EMBL" id="LGRX02018661">
    <property type="protein sequence ID" value="KAK3259535.1"/>
    <property type="molecule type" value="Genomic_DNA"/>
</dbReference>
<proteinExistence type="predicted"/>
<organism evidence="2 3">
    <name type="scientific">Cymbomonas tetramitiformis</name>
    <dbReference type="NCBI Taxonomy" id="36881"/>
    <lineage>
        <taxon>Eukaryota</taxon>
        <taxon>Viridiplantae</taxon>
        <taxon>Chlorophyta</taxon>
        <taxon>Pyramimonadophyceae</taxon>
        <taxon>Pyramimonadales</taxon>
        <taxon>Pyramimonadaceae</taxon>
        <taxon>Cymbomonas</taxon>
    </lineage>
</organism>
<dbReference type="PRINTS" id="PR01217">
    <property type="entry name" value="PRICHEXTENSN"/>
</dbReference>
<protein>
    <submittedName>
        <fullName evidence="2">Uncharacterized protein</fullName>
    </submittedName>
</protein>
<feature type="compositionally biased region" description="Basic and acidic residues" evidence="1">
    <location>
        <begin position="504"/>
        <end position="527"/>
    </location>
</feature>
<feature type="compositionally biased region" description="Basic and acidic residues" evidence="1">
    <location>
        <begin position="702"/>
        <end position="717"/>
    </location>
</feature>
<feature type="compositionally biased region" description="Low complexity" evidence="1">
    <location>
        <begin position="14"/>
        <end position="26"/>
    </location>
</feature>
<feature type="compositionally biased region" description="Low complexity" evidence="1">
    <location>
        <begin position="281"/>
        <end position="325"/>
    </location>
</feature>
<keyword evidence="3" id="KW-1185">Reference proteome</keyword>
<gene>
    <name evidence="2" type="ORF">CYMTET_31472</name>
</gene>
<feature type="region of interest" description="Disordered" evidence="1">
    <location>
        <begin position="407"/>
        <end position="476"/>
    </location>
</feature>
<feature type="compositionally biased region" description="Basic and acidic residues" evidence="1">
    <location>
        <begin position="655"/>
        <end position="677"/>
    </location>
</feature>
<accession>A0AAE0KT45</accession>
<evidence type="ECO:0000313" key="2">
    <source>
        <dbReference type="EMBL" id="KAK3259535.1"/>
    </source>
</evidence>
<feature type="compositionally biased region" description="Polar residues" evidence="1">
    <location>
        <begin position="80"/>
        <end position="97"/>
    </location>
</feature>
<comment type="caution">
    <text evidence="2">The sequence shown here is derived from an EMBL/GenBank/DDBJ whole genome shotgun (WGS) entry which is preliminary data.</text>
</comment>
<feature type="compositionally biased region" description="Pro residues" evidence="1">
    <location>
        <begin position="153"/>
        <end position="181"/>
    </location>
</feature>
<feature type="compositionally biased region" description="Low complexity" evidence="1">
    <location>
        <begin position="60"/>
        <end position="79"/>
    </location>
</feature>
<feature type="compositionally biased region" description="Pro residues" evidence="1">
    <location>
        <begin position="643"/>
        <end position="654"/>
    </location>
</feature>
<feature type="compositionally biased region" description="Polar residues" evidence="1">
    <location>
        <begin position="331"/>
        <end position="340"/>
    </location>
</feature>
<feature type="region of interest" description="Disordered" evidence="1">
    <location>
        <begin position="60"/>
        <end position="360"/>
    </location>
</feature>
<name>A0AAE0KT45_9CHLO</name>
<dbReference type="Proteomes" id="UP001190700">
    <property type="component" value="Unassembled WGS sequence"/>
</dbReference>
<dbReference type="AlphaFoldDB" id="A0AAE0KT45"/>
<feature type="compositionally biased region" description="Acidic residues" evidence="1">
    <location>
        <begin position="451"/>
        <end position="462"/>
    </location>
</feature>